<evidence type="ECO:0000313" key="1">
    <source>
        <dbReference type="EMBL" id="MBI6549785.1"/>
    </source>
</evidence>
<reference evidence="1 2" key="1">
    <citation type="submission" date="2020-08" db="EMBL/GenBank/DDBJ databases">
        <title>Description of Xenorhabdus lircayensis sp. nov., the symbiotic bacterium associated with the entomopathogenic nematode Steirnernema unicornum.</title>
        <authorList>
            <person name="Castaneda-Alvarez C."/>
            <person name="Prodan S."/>
            <person name="Zamorano A."/>
            <person name="San-Blas E."/>
            <person name="Aballay E."/>
        </authorList>
    </citation>
    <scope>NUCLEOTIDE SEQUENCE [LARGE SCALE GENOMIC DNA]</scope>
    <source>
        <strain evidence="1 2">VLS</strain>
    </source>
</reference>
<dbReference type="RefSeq" id="WP_198690558.1">
    <property type="nucleotide sequence ID" value="NZ_CAWPUD010000046.1"/>
</dbReference>
<dbReference type="EMBL" id="JACOII010000047">
    <property type="protein sequence ID" value="MBI6549785.1"/>
    <property type="molecule type" value="Genomic_DNA"/>
</dbReference>
<gene>
    <name evidence="1" type="ORF">H8A87_13945</name>
</gene>
<sequence>MLAPCFAGTVRAHRGIENRVHWVLDVSMKEGACQIHRGESAEILACMRHLSLNLLRAETTKKASIHRKRRIDSMDIDYLDKVLATGFNTLGKK</sequence>
<accession>A0ABS0U7C7</accession>
<dbReference type="PANTHER" id="PTHR30298">
    <property type="entry name" value="H REPEAT-ASSOCIATED PREDICTED TRANSPOSASE"/>
    <property type="match status" value="1"/>
</dbReference>
<organism evidence="1 2">
    <name type="scientific">Xenorhabdus lircayensis</name>
    <dbReference type="NCBI Taxonomy" id="2763499"/>
    <lineage>
        <taxon>Bacteria</taxon>
        <taxon>Pseudomonadati</taxon>
        <taxon>Pseudomonadota</taxon>
        <taxon>Gammaproteobacteria</taxon>
        <taxon>Enterobacterales</taxon>
        <taxon>Morganellaceae</taxon>
        <taxon>Xenorhabdus</taxon>
    </lineage>
</organism>
<dbReference type="PANTHER" id="PTHR30298:SF0">
    <property type="entry name" value="PROTEIN YBFL-RELATED"/>
    <property type="match status" value="1"/>
</dbReference>
<evidence type="ECO:0000313" key="2">
    <source>
        <dbReference type="Proteomes" id="UP000696184"/>
    </source>
</evidence>
<protein>
    <submittedName>
        <fullName evidence="1">Transposase</fullName>
    </submittedName>
</protein>
<dbReference type="Proteomes" id="UP000696184">
    <property type="component" value="Unassembled WGS sequence"/>
</dbReference>
<proteinExistence type="predicted"/>
<comment type="caution">
    <text evidence="1">The sequence shown here is derived from an EMBL/GenBank/DDBJ whole genome shotgun (WGS) entry which is preliminary data.</text>
</comment>
<name>A0ABS0U7C7_9GAMM</name>
<dbReference type="InterPro" id="IPR051698">
    <property type="entry name" value="Transposase_11-like"/>
</dbReference>
<keyword evidence="2" id="KW-1185">Reference proteome</keyword>